<dbReference type="Proteomes" id="UP000431533">
    <property type="component" value="Unassembled WGS sequence"/>
</dbReference>
<dbReference type="InterPro" id="IPR036864">
    <property type="entry name" value="Zn2-C6_fun-type_DNA-bd_sf"/>
</dbReference>
<proteinExistence type="predicted"/>
<evidence type="ECO:0000259" key="7">
    <source>
        <dbReference type="SMART" id="SM00066"/>
    </source>
</evidence>
<dbReference type="CDD" id="cd00067">
    <property type="entry name" value="GAL4"/>
    <property type="match status" value="1"/>
</dbReference>
<organism evidence="8 9">
    <name type="scientific">Lachnellula hyalina</name>
    <dbReference type="NCBI Taxonomy" id="1316788"/>
    <lineage>
        <taxon>Eukaryota</taxon>
        <taxon>Fungi</taxon>
        <taxon>Dikarya</taxon>
        <taxon>Ascomycota</taxon>
        <taxon>Pezizomycotina</taxon>
        <taxon>Leotiomycetes</taxon>
        <taxon>Helotiales</taxon>
        <taxon>Lachnaceae</taxon>
        <taxon>Lachnellula</taxon>
    </lineage>
</organism>
<evidence type="ECO:0000313" key="9">
    <source>
        <dbReference type="Proteomes" id="UP000431533"/>
    </source>
</evidence>
<evidence type="ECO:0000256" key="2">
    <source>
        <dbReference type="ARBA" id="ARBA00022833"/>
    </source>
</evidence>
<dbReference type="InterPro" id="IPR052360">
    <property type="entry name" value="Transcr_Regulatory_Proteins"/>
</dbReference>
<evidence type="ECO:0000313" key="8">
    <source>
        <dbReference type="EMBL" id="TVY28453.1"/>
    </source>
</evidence>
<reference evidence="8 9" key="1">
    <citation type="submission" date="2018-05" db="EMBL/GenBank/DDBJ databases">
        <title>Genome sequencing and assembly of the regulated plant pathogen Lachnellula willkommii and related sister species for the development of diagnostic species identification markers.</title>
        <authorList>
            <person name="Giroux E."/>
            <person name="Bilodeau G."/>
        </authorList>
    </citation>
    <scope>NUCLEOTIDE SEQUENCE [LARGE SCALE GENOMIC DNA]</scope>
    <source>
        <strain evidence="8 9">CBS 185.66</strain>
    </source>
</reference>
<keyword evidence="5" id="KW-0804">Transcription</keyword>
<dbReference type="RefSeq" id="XP_031007241.1">
    <property type="nucleotide sequence ID" value="XM_031147806.1"/>
</dbReference>
<dbReference type="GO" id="GO:0003677">
    <property type="term" value="F:DNA binding"/>
    <property type="evidence" value="ECO:0007669"/>
    <property type="project" value="UniProtKB-KW"/>
</dbReference>
<dbReference type="GO" id="GO:0008270">
    <property type="term" value="F:zinc ion binding"/>
    <property type="evidence" value="ECO:0007669"/>
    <property type="project" value="InterPro"/>
</dbReference>
<dbReference type="SUPFAM" id="SSF57701">
    <property type="entry name" value="Zn2/Cys6 DNA-binding domain"/>
    <property type="match status" value="1"/>
</dbReference>
<keyword evidence="2" id="KW-0862">Zinc</keyword>
<evidence type="ECO:0000256" key="5">
    <source>
        <dbReference type="ARBA" id="ARBA00023163"/>
    </source>
</evidence>
<comment type="caution">
    <text evidence="8">The sequence shown here is derived from an EMBL/GenBank/DDBJ whole genome shotgun (WGS) entry which is preliminary data.</text>
</comment>
<dbReference type="InterPro" id="IPR001138">
    <property type="entry name" value="Zn2Cys6_DnaBD"/>
</dbReference>
<dbReference type="EMBL" id="QGMH01000031">
    <property type="protein sequence ID" value="TVY28453.1"/>
    <property type="molecule type" value="Genomic_DNA"/>
</dbReference>
<dbReference type="Pfam" id="PF00172">
    <property type="entry name" value="Zn_clus"/>
    <property type="match status" value="1"/>
</dbReference>
<dbReference type="AlphaFoldDB" id="A0A8H8R4M3"/>
<dbReference type="PANTHER" id="PTHR36206">
    <property type="entry name" value="ASPERCRYPTIN BIOSYNTHESIS CLUSTER-SPECIFIC TRANSCRIPTION REGULATOR ATNN-RELATED"/>
    <property type="match status" value="1"/>
</dbReference>
<evidence type="ECO:0000256" key="1">
    <source>
        <dbReference type="ARBA" id="ARBA00022723"/>
    </source>
</evidence>
<evidence type="ECO:0000256" key="4">
    <source>
        <dbReference type="ARBA" id="ARBA00023125"/>
    </source>
</evidence>
<gene>
    <name evidence="8" type="ORF">LHYA1_G002832</name>
</gene>
<dbReference type="OrthoDB" id="39175at2759"/>
<sequence>YIYVIAAYCVKGCLHRSSLGVELRSRKPERAVKLAVFRTRRVKCDEGRPHCTRCLGYGADCEGYEYAVRKAAPTRSSLKELLPQTSHHQAFLLPSQGKSPYTAIVHDDREYSYFLYFQEEAAPNISGSFDRDLWNHVIIQASWKEPSLSGLVASLGALYKARNSTMALSEGKTEPHEQYAFQNYGRALRELQARISANPYRDTTRIALIASLLIYCFENIYGEIDSALGHLEGAFRLMQKQLKNANRPYKHSDNVSPISSLDDDLVGAFFRLDSGVLSRDHICEAEHIGSRLGIKYLEDNCDVPERFATISEARNYLEHIQFPNIPTLSRDLLSRLNTLPLSSIDEKARCMYKIMCFHLRRWDVAFTPLYEKALTQNSKETFAAAAILRVRARSTELASKRVCAQDLSPPDLFIAESREIVNLSKLVASDPSFRKSFVWDCGIVPGLSIVVAACLDMSIQKEALEVLKQIVPRREGAWDSLTAVKFGERFLRMDGGD</sequence>
<name>A0A8H8R4M3_9HELO</name>
<dbReference type="InterPro" id="IPR021858">
    <property type="entry name" value="Fun_TF"/>
</dbReference>
<dbReference type="Gene3D" id="4.10.240.10">
    <property type="entry name" value="Zn(2)-C6 fungal-type DNA-binding domain"/>
    <property type="match status" value="1"/>
</dbReference>
<feature type="domain" description="Zn(2)-C6 fungal-type" evidence="7">
    <location>
        <begin position="38"/>
        <end position="72"/>
    </location>
</feature>
<keyword evidence="4" id="KW-0238">DNA-binding</keyword>
<accession>A0A8H8R4M3</accession>
<dbReference type="SMART" id="SM00066">
    <property type="entry name" value="GAL4"/>
    <property type="match status" value="1"/>
</dbReference>
<protein>
    <recommendedName>
        <fullName evidence="7">Zn(2)-C6 fungal-type domain-containing protein</fullName>
    </recommendedName>
</protein>
<feature type="non-terminal residue" evidence="8">
    <location>
        <position position="1"/>
    </location>
</feature>
<dbReference type="Pfam" id="PF11951">
    <property type="entry name" value="Fungal_trans_2"/>
    <property type="match status" value="1"/>
</dbReference>
<feature type="non-terminal residue" evidence="8">
    <location>
        <position position="497"/>
    </location>
</feature>
<dbReference type="PANTHER" id="PTHR36206:SF4">
    <property type="entry name" value="HYPOTHETICAL CONSERVED PROTEIN (EUROFUNG)-RELATED"/>
    <property type="match status" value="1"/>
</dbReference>
<dbReference type="GeneID" id="41983030"/>
<dbReference type="GO" id="GO:0000981">
    <property type="term" value="F:DNA-binding transcription factor activity, RNA polymerase II-specific"/>
    <property type="evidence" value="ECO:0007669"/>
    <property type="project" value="InterPro"/>
</dbReference>
<evidence type="ECO:0000256" key="6">
    <source>
        <dbReference type="ARBA" id="ARBA00023242"/>
    </source>
</evidence>
<keyword evidence="6" id="KW-0539">Nucleus</keyword>
<evidence type="ECO:0000256" key="3">
    <source>
        <dbReference type="ARBA" id="ARBA00023015"/>
    </source>
</evidence>
<keyword evidence="1" id="KW-0479">Metal-binding</keyword>
<keyword evidence="9" id="KW-1185">Reference proteome</keyword>
<keyword evidence="3" id="KW-0805">Transcription regulation</keyword>